<dbReference type="InterPro" id="IPR019285">
    <property type="entry name" value="DUF2336"/>
</dbReference>
<dbReference type="EMBL" id="CP054836">
    <property type="protein sequence ID" value="QKV18663.1"/>
    <property type="molecule type" value="Genomic_DNA"/>
</dbReference>
<evidence type="ECO:0000313" key="1">
    <source>
        <dbReference type="EMBL" id="QKV18663.1"/>
    </source>
</evidence>
<protein>
    <submittedName>
        <fullName evidence="1">DUF2336 domain-containing protein</fullName>
    </submittedName>
</protein>
<dbReference type="Pfam" id="PF10098">
    <property type="entry name" value="DUF2336"/>
    <property type="match status" value="1"/>
</dbReference>
<reference evidence="1 2" key="1">
    <citation type="submission" date="2020-06" db="EMBL/GenBank/DDBJ databases">
        <title>Oricola thermophila sp. nov. isolated from a tidal sediments.</title>
        <authorList>
            <person name="Kwon K.K."/>
            <person name="Yang S.-H."/>
            <person name="Park M.-J."/>
        </authorList>
    </citation>
    <scope>NUCLEOTIDE SEQUENCE [LARGE SCALE GENOMIC DNA]</scope>
    <source>
        <strain evidence="1 2">MEBiC13590</strain>
    </source>
</reference>
<dbReference type="Proteomes" id="UP000509367">
    <property type="component" value="Chromosome"/>
</dbReference>
<dbReference type="RefSeq" id="WP_175276556.1">
    <property type="nucleotide sequence ID" value="NZ_CP054836.1"/>
</dbReference>
<dbReference type="AlphaFoldDB" id="A0A6N1VDQ1"/>
<name>A0A6N1VDQ1_9HYPH</name>
<sequence>MSAAIETANSIDGDEIAVAAVRDFCRRQRPMREDMVRLVDLVLPLLNQIRDESRRRIAASLATCDHAPKALLLALCDFPATVCSPILTRSRHLTDAEMLAILSQHGEGHARAIARRPKLADPVLNALRSFESEAVDRALKLRRRLDEALPPERQHSFDMFAATLHGDLVDHANPVVAVDIDKLVSLAQDPNPVLFRTAIADALGVTLTSATELCANPTSRNIIYMLRFLKVPLEKAFAIFSALAPELSGDPDVATRFGEAFRETTVETAVRKVWSWRSDDLLALAREAFAANESDAVTRAEKVDDSFLKVA</sequence>
<gene>
    <name evidence="1" type="ORF">HTY61_09490</name>
</gene>
<organism evidence="1 2">
    <name type="scientific">Oricola thermophila</name>
    <dbReference type="NCBI Taxonomy" id="2742145"/>
    <lineage>
        <taxon>Bacteria</taxon>
        <taxon>Pseudomonadati</taxon>
        <taxon>Pseudomonadota</taxon>
        <taxon>Alphaproteobacteria</taxon>
        <taxon>Hyphomicrobiales</taxon>
        <taxon>Ahrensiaceae</taxon>
        <taxon>Oricola</taxon>
    </lineage>
</organism>
<keyword evidence="2" id="KW-1185">Reference proteome</keyword>
<accession>A0A6N1VDQ1</accession>
<dbReference type="KEGG" id="orm:HTY61_09490"/>
<evidence type="ECO:0000313" key="2">
    <source>
        <dbReference type="Proteomes" id="UP000509367"/>
    </source>
</evidence>
<proteinExistence type="predicted"/>